<evidence type="ECO:0000256" key="1">
    <source>
        <dbReference type="SAM" id="SignalP"/>
    </source>
</evidence>
<evidence type="ECO:0000259" key="2">
    <source>
        <dbReference type="Pfam" id="PF03372"/>
    </source>
</evidence>
<keyword evidence="3" id="KW-0378">Hydrolase</keyword>
<name>A0A517NR79_9BACT</name>
<protein>
    <submittedName>
        <fullName evidence="3">Endonuclease/Exonuclease/phosphatase family protein</fullName>
    </submittedName>
</protein>
<dbReference type="PANTHER" id="PTHR14859:SF15">
    <property type="entry name" value="ENDONUCLEASE_EXONUCLEASE_PHOSPHATASE DOMAIN-CONTAINING PROTEIN"/>
    <property type="match status" value="1"/>
</dbReference>
<dbReference type="Proteomes" id="UP000319817">
    <property type="component" value="Chromosome"/>
</dbReference>
<feature type="chain" id="PRO_5022158745" evidence="1">
    <location>
        <begin position="20"/>
        <end position="264"/>
    </location>
</feature>
<dbReference type="GO" id="GO:0004527">
    <property type="term" value="F:exonuclease activity"/>
    <property type="evidence" value="ECO:0007669"/>
    <property type="project" value="UniProtKB-KW"/>
</dbReference>
<evidence type="ECO:0000313" key="4">
    <source>
        <dbReference type="Proteomes" id="UP000319817"/>
    </source>
</evidence>
<keyword evidence="1" id="KW-0732">Signal</keyword>
<dbReference type="InterPro" id="IPR051916">
    <property type="entry name" value="GPI-anchor_lipid_remodeler"/>
</dbReference>
<dbReference type="InterPro" id="IPR036691">
    <property type="entry name" value="Endo/exonu/phosph_ase_sf"/>
</dbReference>
<reference evidence="3 4" key="1">
    <citation type="submission" date="2019-02" db="EMBL/GenBank/DDBJ databases">
        <title>Deep-cultivation of Planctomycetes and their phenomic and genomic characterization uncovers novel biology.</title>
        <authorList>
            <person name="Wiegand S."/>
            <person name="Jogler M."/>
            <person name="Boedeker C."/>
            <person name="Pinto D."/>
            <person name="Vollmers J."/>
            <person name="Rivas-Marin E."/>
            <person name="Kohn T."/>
            <person name="Peeters S.H."/>
            <person name="Heuer A."/>
            <person name="Rast P."/>
            <person name="Oberbeckmann S."/>
            <person name="Bunk B."/>
            <person name="Jeske O."/>
            <person name="Meyerdierks A."/>
            <person name="Storesund J.E."/>
            <person name="Kallscheuer N."/>
            <person name="Luecker S."/>
            <person name="Lage O.M."/>
            <person name="Pohl T."/>
            <person name="Merkel B.J."/>
            <person name="Hornburger P."/>
            <person name="Mueller R.-W."/>
            <person name="Bruemmer F."/>
            <person name="Labrenz M."/>
            <person name="Spormann A.M."/>
            <person name="Op den Camp H."/>
            <person name="Overmann J."/>
            <person name="Amann R."/>
            <person name="Jetten M.S.M."/>
            <person name="Mascher T."/>
            <person name="Medema M.H."/>
            <person name="Devos D.P."/>
            <person name="Kaster A.-K."/>
            <person name="Ovreas L."/>
            <person name="Rohde M."/>
            <person name="Galperin M.Y."/>
            <person name="Jogler C."/>
        </authorList>
    </citation>
    <scope>NUCLEOTIDE SEQUENCE [LARGE SCALE GENOMIC DNA]</scope>
    <source>
        <strain evidence="3 4">K23_9</strain>
    </source>
</reference>
<gene>
    <name evidence="3" type="ORF">K239x_15760</name>
</gene>
<feature type="domain" description="Endonuclease/exonuclease/phosphatase" evidence="2">
    <location>
        <begin position="34"/>
        <end position="253"/>
    </location>
</feature>
<evidence type="ECO:0000313" key="3">
    <source>
        <dbReference type="EMBL" id="QDT09628.1"/>
    </source>
</evidence>
<dbReference type="GO" id="GO:0016020">
    <property type="term" value="C:membrane"/>
    <property type="evidence" value="ECO:0007669"/>
    <property type="project" value="GOC"/>
</dbReference>
<dbReference type="PANTHER" id="PTHR14859">
    <property type="entry name" value="CALCOFLUOR WHITE HYPERSENSITIVE PROTEIN PRECURSOR"/>
    <property type="match status" value="1"/>
</dbReference>
<sequence precursor="true">MTKFSLIAAVAVLSMINVASWNTVSAEPIRLRVLSYNIHHGEGVDGKRDLPRIANVIRSVQPDLVALQEVDQNAKRSGNVDQPQKLGRLTQMNVAFGPNIKLQGGHYGNAILSRFPIATHANHRLPNLDDGEQRGVLAAEISVPKIAEKLLILATHFDHRRNQDERIQSAQAINVLLKDDPRPALLIGDLNDVLGSEPLGLLRKQWTVTNADAMPTIPVAKPTRQIDFILFRPGKRWRAIETTVLHEAVASDHRAIFSVLELSL</sequence>
<keyword evidence="3" id="KW-0255">Endonuclease</keyword>
<dbReference type="Gene3D" id="3.60.10.10">
    <property type="entry name" value="Endonuclease/exonuclease/phosphatase"/>
    <property type="match status" value="1"/>
</dbReference>
<dbReference type="GO" id="GO:0004519">
    <property type="term" value="F:endonuclease activity"/>
    <property type="evidence" value="ECO:0007669"/>
    <property type="project" value="UniProtKB-KW"/>
</dbReference>
<keyword evidence="4" id="KW-1185">Reference proteome</keyword>
<dbReference type="InterPro" id="IPR005135">
    <property type="entry name" value="Endo/exonuclease/phosphatase"/>
</dbReference>
<dbReference type="EMBL" id="CP036526">
    <property type="protein sequence ID" value="QDT09628.1"/>
    <property type="molecule type" value="Genomic_DNA"/>
</dbReference>
<accession>A0A517NR79</accession>
<dbReference type="GO" id="GO:0006506">
    <property type="term" value="P:GPI anchor biosynthetic process"/>
    <property type="evidence" value="ECO:0007669"/>
    <property type="project" value="TreeGrafter"/>
</dbReference>
<organism evidence="3 4">
    <name type="scientific">Stieleria marina</name>
    <dbReference type="NCBI Taxonomy" id="1930275"/>
    <lineage>
        <taxon>Bacteria</taxon>
        <taxon>Pseudomonadati</taxon>
        <taxon>Planctomycetota</taxon>
        <taxon>Planctomycetia</taxon>
        <taxon>Pirellulales</taxon>
        <taxon>Pirellulaceae</taxon>
        <taxon>Stieleria</taxon>
    </lineage>
</organism>
<proteinExistence type="predicted"/>
<keyword evidence="3" id="KW-0540">Nuclease</keyword>
<dbReference type="SUPFAM" id="SSF56219">
    <property type="entry name" value="DNase I-like"/>
    <property type="match status" value="1"/>
</dbReference>
<keyword evidence="3" id="KW-0269">Exonuclease</keyword>
<dbReference type="RefSeq" id="WP_145417180.1">
    <property type="nucleotide sequence ID" value="NZ_CP036526.1"/>
</dbReference>
<dbReference type="Pfam" id="PF03372">
    <property type="entry name" value="Exo_endo_phos"/>
    <property type="match status" value="1"/>
</dbReference>
<dbReference type="OrthoDB" id="155529at2"/>
<dbReference type="AlphaFoldDB" id="A0A517NR79"/>
<feature type="signal peptide" evidence="1">
    <location>
        <begin position="1"/>
        <end position="19"/>
    </location>
</feature>